<accession>A0ACA9KYF1</accession>
<name>A0ACA9KYF1_9GLOM</name>
<evidence type="ECO:0000313" key="1">
    <source>
        <dbReference type="EMBL" id="CAG8500823.1"/>
    </source>
</evidence>
<reference evidence="1" key="1">
    <citation type="submission" date="2021-06" db="EMBL/GenBank/DDBJ databases">
        <authorList>
            <person name="Kallberg Y."/>
            <person name="Tangrot J."/>
            <person name="Rosling A."/>
        </authorList>
    </citation>
    <scope>NUCLEOTIDE SEQUENCE</scope>
    <source>
        <strain evidence="1">28 12/20/2015</strain>
    </source>
</reference>
<dbReference type="EMBL" id="CAJVPW010002183">
    <property type="protein sequence ID" value="CAG8500823.1"/>
    <property type="molecule type" value="Genomic_DNA"/>
</dbReference>
<keyword evidence="2" id="KW-1185">Reference proteome</keyword>
<proteinExistence type="predicted"/>
<comment type="caution">
    <text evidence="1">The sequence shown here is derived from an EMBL/GenBank/DDBJ whole genome shotgun (WGS) entry which is preliminary data.</text>
</comment>
<dbReference type="Proteomes" id="UP000789366">
    <property type="component" value="Unassembled WGS sequence"/>
</dbReference>
<protein>
    <submittedName>
        <fullName evidence="1">2335_t:CDS:1</fullName>
    </submittedName>
</protein>
<evidence type="ECO:0000313" key="2">
    <source>
        <dbReference type="Proteomes" id="UP000789366"/>
    </source>
</evidence>
<organism evidence="1 2">
    <name type="scientific">Cetraspora pellucida</name>
    <dbReference type="NCBI Taxonomy" id="1433469"/>
    <lineage>
        <taxon>Eukaryota</taxon>
        <taxon>Fungi</taxon>
        <taxon>Fungi incertae sedis</taxon>
        <taxon>Mucoromycota</taxon>
        <taxon>Glomeromycotina</taxon>
        <taxon>Glomeromycetes</taxon>
        <taxon>Diversisporales</taxon>
        <taxon>Gigasporaceae</taxon>
        <taxon>Cetraspora</taxon>
    </lineage>
</organism>
<gene>
    <name evidence="1" type="ORF">SPELUC_LOCUS3006</name>
</gene>
<sequence>MIETQDSITITVPNSHDEKDNKVLNIASRSNVTDSHYEDEKSVLLPIKELVLVFLALLLAVFLAGLDQMIIATCLPNIVSEFNSLDQITWIGTAYLLTSTTSQPISGKVSDIFGRKPTFLVALGTFIIASVLCGAAQNMIMLIVFRGLSGLANVTSQRDRGKYQGIIGGVWGISSIVGPLAGGLFSDHLSWRWAFFINLPIGTITIIIVIFFLHLPRPTGSLGEKLKRIDYLGSCLIFTTVVCLLLPTNWGGDTYPWNSPQIITLYIASFIFLLILIYVEIKVASEPIIPAQIFKVRTAIATFIFNLLFGMVFYSMVMKGASATESGLLLLPLILGLVIFSAVSGLITTYTGRVREIIWVGSLISVAGAVLISIFFDISSTTGQQIGYLLLIGCGFGLVAQTTLLSLQSCVEIEYLATVTAMYNFSRIIGGIFGVAILGAIFNNVLSEGLSTYSQLSPGTFNIERARREPLYLWQLTDLDVRHNIMQIYVNALQAAYRLNIPVLGGAFLSIQVAENFDRINISWEYTQKPVVH</sequence>